<comment type="caution">
    <text evidence="1">The sequence shown here is derived from an EMBL/GenBank/DDBJ whole genome shotgun (WGS) entry which is preliminary data.</text>
</comment>
<organism evidence="1">
    <name type="scientific">Bellilinea caldifistulae</name>
    <dbReference type="NCBI Taxonomy" id="360411"/>
    <lineage>
        <taxon>Bacteria</taxon>
        <taxon>Bacillati</taxon>
        <taxon>Chloroflexota</taxon>
        <taxon>Anaerolineae</taxon>
        <taxon>Anaerolineales</taxon>
        <taxon>Anaerolineaceae</taxon>
        <taxon>Bellilinea</taxon>
    </lineage>
</organism>
<dbReference type="AlphaFoldDB" id="A0A7C4Q3M4"/>
<dbReference type="EMBL" id="DSXR01000130">
    <property type="protein sequence ID" value="HGS88631.1"/>
    <property type="molecule type" value="Genomic_DNA"/>
</dbReference>
<name>A0A7C4Q3M4_9CHLR</name>
<sequence>MEEKLIETKVTYTLELEGTLILITGVPARVNPETGEQFFAPETVERLQEIVWKKRKPSRYVQVPVYEYA</sequence>
<evidence type="ECO:0008006" key="2">
    <source>
        <dbReference type="Google" id="ProtNLM"/>
    </source>
</evidence>
<reference evidence="1" key="1">
    <citation type="journal article" date="2020" name="mSystems">
        <title>Genome- and Community-Level Interaction Insights into Carbon Utilization and Element Cycling Functions of Hydrothermarchaeota in Hydrothermal Sediment.</title>
        <authorList>
            <person name="Zhou Z."/>
            <person name="Liu Y."/>
            <person name="Xu W."/>
            <person name="Pan J."/>
            <person name="Luo Z.H."/>
            <person name="Li M."/>
        </authorList>
    </citation>
    <scope>NUCLEOTIDE SEQUENCE [LARGE SCALE GENOMIC DNA]</scope>
    <source>
        <strain evidence="1">SpSt-556</strain>
    </source>
</reference>
<accession>A0A7C4Q3M4</accession>
<proteinExistence type="predicted"/>
<evidence type="ECO:0000313" key="1">
    <source>
        <dbReference type="EMBL" id="HGS88631.1"/>
    </source>
</evidence>
<protein>
    <recommendedName>
        <fullName evidence="2">YgiT-type zinc finger protein</fullName>
    </recommendedName>
</protein>
<gene>
    <name evidence="1" type="ORF">ENT17_13595</name>
</gene>